<accession>A0A1E3X6X9</accession>
<evidence type="ECO:0000256" key="7">
    <source>
        <dbReference type="SAM" id="Phobius"/>
    </source>
</evidence>
<feature type="coiled-coil region" evidence="5">
    <location>
        <begin position="137"/>
        <end position="192"/>
    </location>
</feature>
<keyword evidence="2 4" id="KW-0479">Metal-binding</keyword>
<evidence type="ECO:0000313" key="10">
    <source>
        <dbReference type="Proteomes" id="UP000094056"/>
    </source>
</evidence>
<feature type="domain" description="Cytochrome c" evidence="8">
    <location>
        <begin position="317"/>
        <end position="401"/>
    </location>
</feature>
<dbReference type="GO" id="GO:0020037">
    <property type="term" value="F:heme binding"/>
    <property type="evidence" value="ECO:0007669"/>
    <property type="project" value="InterPro"/>
</dbReference>
<dbReference type="AlphaFoldDB" id="A0A1E3X6X9"/>
<dbReference type="PANTHER" id="PTHR33546">
    <property type="entry name" value="LARGE, MULTIFUNCTIONAL SECRETED PROTEIN-RELATED"/>
    <property type="match status" value="1"/>
</dbReference>
<gene>
    <name evidence="9" type="ORF">SCARUB_03503</name>
</gene>
<evidence type="ECO:0000256" key="5">
    <source>
        <dbReference type="SAM" id="Coils"/>
    </source>
</evidence>
<keyword evidence="3 4" id="KW-0408">Iron</keyword>
<keyword evidence="1 4" id="KW-0349">Heme</keyword>
<dbReference type="Gene3D" id="1.10.760.10">
    <property type="entry name" value="Cytochrome c-like domain"/>
    <property type="match status" value="5"/>
</dbReference>
<feature type="transmembrane region" description="Helical" evidence="7">
    <location>
        <begin position="9"/>
        <end position="29"/>
    </location>
</feature>
<sequence>MKKEEERSYAILFFIASIVIIFTFAWVAWDEFYTIRPWKKYQKMYYELEVQKTRDKYNEALMAFQNPVIQKKYKDAQDKLNKAWEDFRESETQKEYKKTLAELRVLDKEELSPLKFKAMVNRNELMEQAYLYGHHKSEETRKRIKEMEAKNGELTAKINNAEKEKAKLQKRLDEFKMNIDMYTKQVNTYTEDTERYRKIMEKTSSKRPELQVHQVYLEDINMADRCMSCHVGINKNESVSEEQPYTNHPRREVYLGNHPPEKFGCILCHDGQGRANMDVEMAHGEVRYWTKPMFRGKAAQSSCIKCHDKGVELVEGGKIWKGIRLFEELGCYGCHETEGFGKDKYRMIGPDLTGISSKVSAGWLVEWLKDPKKFRPTTRMPNFMLEEDEAKAISSYLWQNSRDADLEAQGEFDEEMIEEGAYVFESVGCLACHSDEADTERTHGPNLARIGEKVNYEYLVSWLLEPKALQPRTRMPDLRLDVEDAGYLAAYMMSLRSEVSEASTEERGWLDDKELAGRGEKLISRYGCFGCHKIKGMEDKGKIGVELTEIGSKGIPFFDFGLLEKKILAGVGLKHLEENVGKARDAWIRAKLEDPRQFDKGRYRKPEERLMMPNFGLNKDEVDALAILLSGLIEEKLPEKYMAKLTEEERRLAEGKRVVDKYNCMGCHQFSIDRLYLEDGIEVNGMVKLEEEDSIFFQLWEDNEKLGRKAGETAQIKKGQIKNRIRSKGGDIAPFIIDYYVEEEGRVPEEAKVFTPPALYGEGKKVQFPWFFKFLNNPIILRPWLEVRMPTFNFHGNEASSVVGYFAKMDGQQYPYEFFKEIENKEYIEKKEKEEVEKKGKGGYLAKARNLFESKNINCASCHVRGDITPEGDPSDWAPDLSLASERLKPNWIVRWLLNPQLIQPGTKMPRFFRKGAFQEIFPGMPEEQAESIKDLLMNFPQDMLITKEPDKSVKKELSNTIEKTKES</sequence>
<dbReference type="InterPro" id="IPR009056">
    <property type="entry name" value="Cyt_c-like_dom"/>
</dbReference>
<keyword evidence="5" id="KW-0175">Coiled coil</keyword>
<dbReference type="SUPFAM" id="SSF48695">
    <property type="entry name" value="Multiheme cytochromes"/>
    <property type="match status" value="1"/>
</dbReference>
<feature type="domain" description="Cytochrome c" evidence="8">
    <location>
        <begin position="514"/>
        <end position="633"/>
    </location>
</feature>
<protein>
    <submittedName>
        <fullName evidence="9">Putative cytochrome c</fullName>
    </submittedName>
</protein>
<keyword evidence="7" id="KW-0472">Membrane</keyword>
<proteinExistence type="predicted"/>
<feature type="region of interest" description="Disordered" evidence="6">
    <location>
        <begin position="948"/>
        <end position="968"/>
    </location>
</feature>
<dbReference type="EMBL" id="MAYW01000122">
    <property type="protein sequence ID" value="ODS31383.1"/>
    <property type="molecule type" value="Genomic_DNA"/>
</dbReference>
<dbReference type="GO" id="GO:0009055">
    <property type="term" value="F:electron transfer activity"/>
    <property type="evidence" value="ECO:0007669"/>
    <property type="project" value="InterPro"/>
</dbReference>
<dbReference type="GO" id="GO:0046872">
    <property type="term" value="F:metal ion binding"/>
    <property type="evidence" value="ECO:0007669"/>
    <property type="project" value="UniProtKB-KW"/>
</dbReference>
<feature type="domain" description="Cytochrome c" evidence="8">
    <location>
        <begin position="843"/>
        <end position="941"/>
    </location>
</feature>
<dbReference type="Pfam" id="PF00034">
    <property type="entry name" value="Cytochrom_C"/>
    <property type="match status" value="1"/>
</dbReference>
<evidence type="ECO:0000256" key="3">
    <source>
        <dbReference type="ARBA" id="ARBA00023004"/>
    </source>
</evidence>
<dbReference type="PANTHER" id="PTHR33546:SF1">
    <property type="entry name" value="LARGE, MULTIFUNCTIONAL SECRETED PROTEIN"/>
    <property type="match status" value="1"/>
</dbReference>
<dbReference type="InterPro" id="IPR036280">
    <property type="entry name" value="Multihaem_cyt_sf"/>
</dbReference>
<evidence type="ECO:0000256" key="1">
    <source>
        <dbReference type="ARBA" id="ARBA00022617"/>
    </source>
</evidence>
<evidence type="ECO:0000256" key="2">
    <source>
        <dbReference type="ARBA" id="ARBA00022723"/>
    </source>
</evidence>
<dbReference type="SUPFAM" id="SSF46626">
    <property type="entry name" value="Cytochrome c"/>
    <property type="match status" value="4"/>
</dbReference>
<dbReference type="PROSITE" id="PS51007">
    <property type="entry name" value="CYTC"/>
    <property type="match status" value="4"/>
</dbReference>
<evidence type="ECO:0000259" key="8">
    <source>
        <dbReference type="PROSITE" id="PS51007"/>
    </source>
</evidence>
<keyword evidence="7" id="KW-1133">Transmembrane helix</keyword>
<evidence type="ECO:0000256" key="4">
    <source>
        <dbReference type="PROSITE-ProRule" id="PRU00433"/>
    </source>
</evidence>
<reference evidence="9 10" key="1">
    <citation type="submission" date="2016-07" db="EMBL/GenBank/DDBJ databases">
        <title>Draft genome of Scalindua rubra, obtained from a brine-seawater interface in the Red Sea, sheds light on salt adaptation in anammox bacteria.</title>
        <authorList>
            <person name="Speth D.R."/>
            <person name="Lagkouvardos I."/>
            <person name="Wang Y."/>
            <person name="Qian P.-Y."/>
            <person name="Dutilh B.E."/>
            <person name="Jetten M.S."/>
        </authorList>
    </citation>
    <scope>NUCLEOTIDE SEQUENCE [LARGE SCALE GENOMIC DNA]</scope>
    <source>
        <strain evidence="9">BSI-1</strain>
    </source>
</reference>
<dbReference type="Proteomes" id="UP000094056">
    <property type="component" value="Unassembled WGS sequence"/>
</dbReference>
<evidence type="ECO:0000313" key="9">
    <source>
        <dbReference type="EMBL" id="ODS31383.1"/>
    </source>
</evidence>
<evidence type="ECO:0000256" key="6">
    <source>
        <dbReference type="SAM" id="MobiDB-lite"/>
    </source>
</evidence>
<keyword evidence="7" id="KW-0812">Transmembrane</keyword>
<organism evidence="9 10">
    <name type="scientific">Candidatus Scalindua rubra</name>
    <dbReference type="NCBI Taxonomy" id="1872076"/>
    <lineage>
        <taxon>Bacteria</taxon>
        <taxon>Pseudomonadati</taxon>
        <taxon>Planctomycetota</taxon>
        <taxon>Candidatus Brocadiia</taxon>
        <taxon>Candidatus Brocadiales</taxon>
        <taxon>Candidatus Scalinduaceae</taxon>
        <taxon>Candidatus Scalindua</taxon>
    </lineage>
</organism>
<dbReference type="InterPro" id="IPR036909">
    <property type="entry name" value="Cyt_c-like_dom_sf"/>
</dbReference>
<comment type="caution">
    <text evidence="9">The sequence shown here is derived from an EMBL/GenBank/DDBJ whole genome shotgun (WGS) entry which is preliminary data.</text>
</comment>
<name>A0A1E3X6X9_9BACT</name>
<feature type="domain" description="Cytochrome c" evidence="8">
    <location>
        <begin position="415"/>
        <end position="496"/>
    </location>
</feature>